<feature type="domain" description="EF-hand" evidence="18">
    <location>
        <begin position="72"/>
        <end position="107"/>
    </location>
</feature>
<protein>
    <recommendedName>
        <fullName evidence="21">Stromal interaction molecule homolog</fullName>
    </recommendedName>
</protein>
<dbReference type="Proteomes" id="UP001153636">
    <property type="component" value="Chromosome 12"/>
</dbReference>
<keyword evidence="9 14" id="KW-0175">Coiled coil</keyword>
<evidence type="ECO:0000313" key="20">
    <source>
        <dbReference type="Proteomes" id="UP001153636"/>
    </source>
</evidence>
<comment type="subcellular location">
    <subcellularLocation>
        <location evidence="13">Endomembrane system</location>
        <topology evidence="13">Single-pass type I membrane protein</topology>
    </subcellularLocation>
</comment>
<evidence type="ECO:0000256" key="14">
    <source>
        <dbReference type="SAM" id="Coils"/>
    </source>
</evidence>
<keyword evidence="3" id="KW-0109">Calcium transport</keyword>
<dbReference type="SUPFAM" id="SSF47769">
    <property type="entry name" value="SAM/Pointed domain"/>
    <property type="match status" value="1"/>
</dbReference>
<dbReference type="SUPFAM" id="SSF47473">
    <property type="entry name" value="EF-hand"/>
    <property type="match status" value="1"/>
</dbReference>
<evidence type="ECO:0000256" key="12">
    <source>
        <dbReference type="ARBA" id="ARBA00023180"/>
    </source>
</evidence>
<keyword evidence="1" id="KW-0813">Transport</keyword>
<keyword evidence="7" id="KW-0106">Calcium</keyword>
<evidence type="ECO:0000256" key="6">
    <source>
        <dbReference type="ARBA" id="ARBA00022729"/>
    </source>
</evidence>
<dbReference type="InterPro" id="IPR002048">
    <property type="entry name" value="EF_hand_dom"/>
</dbReference>
<feature type="domain" description="SAM" evidence="17">
    <location>
        <begin position="143"/>
        <end position="200"/>
    </location>
</feature>
<dbReference type="GO" id="GO:0005509">
    <property type="term" value="F:calcium ion binding"/>
    <property type="evidence" value="ECO:0007669"/>
    <property type="project" value="InterPro"/>
</dbReference>
<organism evidence="19 20">
    <name type="scientific">Psylliodes chrysocephalus</name>
    <dbReference type="NCBI Taxonomy" id="3402493"/>
    <lineage>
        <taxon>Eukaryota</taxon>
        <taxon>Metazoa</taxon>
        <taxon>Ecdysozoa</taxon>
        <taxon>Arthropoda</taxon>
        <taxon>Hexapoda</taxon>
        <taxon>Insecta</taxon>
        <taxon>Pterygota</taxon>
        <taxon>Neoptera</taxon>
        <taxon>Endopterygota</taxon>
        <taxon>Coleoptera</taxon>
        <taxon>Polyphaga</taxon>
        <taxon>Cucujiformia</taxon>
        <taxon>Chrysomeloidea</taxon>
        <taxon>Chrysomelidae</taxon>
        <taxon>Galerucinae</taxon>
        <taxon>Alticini</taxon>
        <taxon>Psylliodes</taxon>
    </lineage>
</organism>
<keyword evidence="12" id="KW-0325">Glycoprotein</keyword>
<evidence type="ECO:0000256" key="1">
    <source>
        <dbReference type="ARBA" id="ARBA00022448"/>
    </source>
</evidence>
<dbReference type="InterPro" id="IPR057835">
    <property type="entry name" value="EF-hand_STIM1/2"/>
</dbReference>
<reference evidence="19" key="1">
    <citation type="submission" date="2022-01" db="EMBL/GenBank/DDBJ databases">
        <authorList>
            <person name="King R."/>
        </authorList>
    </citation>
    <scope>NUCLEOTIDE SEQUENCE</scope>
</reference>
<dbReference type="GO" id="GO:0005886">
    <property type="term" value="C:plasma membrane"/>
    <property type="evidence" value="ECO:0007669"/>
    <property type="project" value="TreeGrafter"/>
</dbReference>
<dbReference type="Gene3D" id="1.10.238.180">
    <property type="match status" value="1"/>
</dbReference>
<evidence type="ECO:0000256" key="11">
    <source>
        <dbReference type="ARBA" id="ARBA00023136"/>
    </source>
</evidence>
<dbReference type="GO" id="GO:0005783">
    <property type="term" value="C:endoplasmic reticulum"/>
    <property type="evidence" value="ECO:0007669"/>
    <property type="project" value="TreeGrafter"/>
</dbReference>
<dbReference type="GO" id="GO:0006874">
    <property type="term" value="P:intracellular calcium ion homeostasis"/>
    <property type="evidence" value="ECO:0007669"/>
    <property type="project" value="TreeGrafter"/>
</dbReference>
<dbReference type="Pfam" id="PF07647">
    <property type="entry name" value="SAM_2"/>
    <property type="match status" value="1"/>
</dbReference>
<keyword evidence="2" id="KW-0597">Phosphoprotein</keyword>
<dbReference type="Gene3D" id="1.10.287.3550">
    <property type="match status" value="1"/>
</dbReference>
<dbReference type="EMBL" id="OV651824">
    <property type="protein sequence ID" value="CAH1101974.1"/>
    <property type="molecule type" value="Genomic_DNA"/>
</dbReference>
<evidence type="ECO:0000259" key="18">
    <source>
        <dbReference type="PROSITE" id="PS50222"/>
    </source>
</evidence>
<gene>
    <name evidence="19" type="ORF">PSYICH_LOCUS3515</name>
</gene>
<evidence type="ECO:0000256" key="3">
    <source>
        <dbReference type="ARBA" id="ARBA00022568"/>
    </source>
</evidence>
<dbReference type="PANTHER" id="PTHR15136">
    <property type="entry name" value="STROMAL INTERACTION MOLECULE HOMOLOG"/>
    <property type="match status" value="1"/>
</dbReference>
<dbReference type="GO" id="GO:0005246">
    <property type="term" value="F:calcium channel regulator activity"/>
    <property type="evidence" value="ECO:0007669"/>
    <property type="project" value="InterPro"/>
</dbReference>
<evidence type="ECO:0000256" key="13">
    <source>
        <dbReference type="ARBA" id="ARBA00046288"/>
    </source>
</evidence>
<evidence type="ECO:0000256" key="9">
    <source>
        <dbReference type="ARBA" id="ARBA00023054"/>
    </source>
</evidence>
<dbReference type="CDD" id="cd11722">
    <property type="entry name" value="SOAR"/>
    <property type="match status" value="1"/>
</dbReference>
<keyword evidence="5" id="KW-0479">Metal-binding</keyword>
<evidence type="ECO:0000256" key="8">
    <source>
        <dbReference type="ARBA" id="ARBA00022989"/>
    </source>
</evidence>
<dbReference type="FunFam" id="1.10.150.50:FF:000009">
    <property type="entry name" value="Stromal interaction molecule 1"/>
    <property type="match status" value="1"/>
</dbReference>
<dbReference type="SMART" id="SM00454">
    <property type="entry name" value="SAM"/>
    <property type="match status" value="1"/>
</dbReference>
<feature type="region of interest" description="Disordered" evidence="15">
    <location>
        <begin position="607"/>
        <end position="628"/>
    </location>
</feature>
<dbReference type="InterPro" id="IPR037608">
    <property type="entry name" value="STIM1/2"/>
</dbReference>
<evidence type="ECO:0008006" key="21">
    <source>
        <dbReference type="Google" id="ProtNLM"/>
    </source>
</evidence>
<feature type="coiled-coil region" evidence="14">
    <location>
        <begin position="242"/>
        <end position="333"/>
    </location>
</feature>
<feature type="compositionally biased region" description="Polar residues" evidence="15">
    <location>
        <begin position="612"/>
        <end position="628"/>
    </location>
</feature>
<dbReference type="InterPro" id="IPR013761">
    <property type="entry name" value="SAM/pointed_sf"/>
</dbReference>
<dbReference type="FunFam" id="1.10.287.3550:FF:000002">
    <property type="entry name" value="Stromal interaction molecule homolog"/>
    <property type="match status" value="1"/>
</dbReference>
<keyword evidence="6 16" id="KW-0732">Signal</keyword>
<dbReference type="GO" id="GO:0002115">
    <property type="term" value="P:store-operated calcium entry"/>
    <property type="evidence" value="ECO:0007669"/>
    <property type="project" value="TreeGrafter"/>
</dbReference>
<dbReference type="Gene3D" id="1.20.5.340">
    <property type="match status" value="1"/>
</dbReference>
<dbReference type="Pfam" id="PF25578">
    <property type="entry name" value="EF-hand_STIM1"/>
    <property type="match status" value="1"/>
</dbReference>
<dbReference type="InterPro" id="IPR011992">
    <property type="entry name" value="EF-hand-dom_pair"/>
</dbReference>
<dbReference type="FunFam" id="1.20.5.340:FF:000033">
    <property type="entry name" value="Stromal interaction molecule"/>
    <property type="match status" value="1"/>
</dbReference>
<dbReference type="FunFam" id="1.10.238.180:FF:000001">
    <property type="entry name" value="Stromal interaction molecule 1"/>
    <property type="match status" value="1"/>
</dbReference>
<dbReference type="PROSITE" id="PS50222">
    <property type="entry name" value="EF_HAND_2"/>
    <property type="match status" value="1"/>
</dbReference>
<keyword evidence="10" id="KW-0406">Ion transport</keyword>
<keyword evidence="8" id="KW-1133">Transmembrane helix</keyword>
<dbReference type="CDD" id="cd09504">
    <property type="entry name" value="SAM_STIM-1_2-like"/>
    <property type="match status" value="1"/>
</dbReference>
<evidence type="ECO:0000256" key="4">
    <source>
        <dbReference type="ARBA" id="ARBA00022692"/>
    </source>
</evidence>
<evidence type="ECO:0000256" key="16">
    <source>
        <dbReference type="SAM" id="SignalP"/>
    </source>
</evidence>
<dbReference type="PROSITE" id="PS50105">
    <property type="entry name" value="SAM_DOMAIN"/>
    <property type="match status" value="1"/>
</dbReference>
<keyword evidence="11" id="KW-0472">Membrane</keyword>
<keyword evidence="4" id="KW-0812">Transmembrane</keyword>
<feature type="chain" id="PRO_5040134755" description="Stromal interaction molecule homolog" evidence="16">
    <location>
        <begin position="22"/>
        <end position="652"/>
    </location>
</feature>
<dbReference type="InterPro" id="IPR032393">
    <property type="entry name" value="SOAR_STIM1/2"/>
</dbReference>
<name>A0A9P0G4R9_9CUCU</name>
<dbReference type="GO" id="GO:0051049">
    <property type="term" value="P:regulation of transport"/>
    <property type="evidence" value="ECO:0007669"/>
    <property type="project" value="UniProtKB-ARBA"/>
</dbReference>
<proteinExistence type="predicted"/>
<dbReference type="Gene3D" id="1.10.150.50">
    <property type="entry name" value="Transcription Factor, Ets-1"/>
    <property type="match status" value="1"/>
</dbReference>
<evidence type="ECO:0000256" key="15">
    <source>
        <dbReference type="SAM" id="MobiDB-lite"/>
    </source>
</evidence>
<feature type="region of interest" description="Disordered" evidence="15">
    <location>
        <begin position="485"/>
        <end position="513"/>
    </location>
</feature>
<dbReference type="Pfam" id="PF16533">
    <property type="entry name" value="SOAR"/>
    <property type="match status" value="1"/>
</dbReference>
<feature type="signal peptide" evidence="16">
    <location>
        <begin position="1"/>
        <end position="21"/>
    </location>
</feature>
<dbReference type="InterPro" id="IPR001660">
    <property type="entry name" value="SAM"/>
</dbReference>
<sequence>MNARGLILWLVFNVYFKYVSSNEYSTIKPLEEAARTSSENYRSQSSSLFQGNFDTCSEEDFACLAMAQKDRLGLEAIKQLHKQLDDDKDGTIDLSESDDFLKEELKYNSGAEKRQKNFHRNDDYQISVKELWEAWLKSEVHNWTVEQTTDWLSTCVELPQYVPTFIEHRVTGANLPRLAVNNAPYLAILGIKDPIHKQKISLKAMDVVLFGPPKDAHHWKDLTLIFFTILGGFGSWWAYRQNKKFKNHLNRMSRDMDGLQNAEKALENLQKELERARQAQETVITEKQDLEKKLQDSRSELNSLPSSYSDLEVTQMKAEIEMLRSELQLAEGELKDRCWAPPVALQQWLQLTYEIENKAYLKKKIGAEKQLQQAREACEKLRKKRSSLVGAFVSTHGKSIDEVDRSIVEARTALNEVTQELQERALRWKQIEMLCGFNIINNNGFNYLENTLYRNFNSRGGGGLRGVQSSTDNLDDDTGSVYSAFPGYHMRDGDSSSSETSKQEDDYGGIDSKVGSRNNIHFAIGDDGFDETLCSSPMSPRSVMKFSSQPKSFSHSQLNMINASSAASKTSVITRSVSSDIASSAVEQKSKSLSESNLKTERQATIKELKEQPSTSTEDDVCSTTSSVLDEDIKKKKRKINFFSKKSKNKDF</sequence>
<keyword evidence="20" id="KW-1185">Reference proteome</keyword>
<dbReference type="OrthoDB" id="9986177at2759"/>
<dbReference type="PANTHER" id="PTHR15136:SF5">
    <property type="entry name" value="STROMAL INTERACTION MOLECULE HOMOLOG"/>
    <property type="match status" value="1"/>
</dbReference>
<evidence type="ECO:0000256" key="7">
    <source>
        <dbReference type="ARBA" id="ARBA00022837"/>
    </source>
</evidence>
<feature type="coiled-coil region" evidence="14">
    <location>
        <begin position="357"/>
        <end position="420"/>
    </location>
</feature>
<evidence type="ECO:0000256" key="10">
    <source>
        <dbReference type="ARBA" id="ARBA00023065"/>
    </source>
</evidence>
<evidence type="ECO:0000313" key="19">
    <source>
        <dbReference type="EMBL" id="CAH1101974.1"/>
    </source>
</evidence>
<evidence type="ECO:0000256" key="5">
    <source>
        <dbReference type="ARBA" id="ARBA00022723"/>
    </source>
</evidence>
<evidence type="ECO:0000259" key="17">
    <source>
        <dbReference type="PROSITE" id="PS50105"/>
    </source>
</evidence>
<accession>A0A9P0G4R9</accession>
<evidence type="ECO:0000256" key="2">
    <source>
        <dbReference type="ARBA" id="ARBA00022553"/>
    </source>
</evidence>
<dbReference type="AlphaFoldDB" id="A0A9P0G4R9"/>